<dbReference type="EMBL" id="CM042025">
    <property type="protein sequence ID" value="KAI3806609.1"/>
    <property type="molecule type" value="Genomic_DNA"/>
</dbReference>
<gene>
    <name evidence="1" type="ORF">L1987_22519</name>
</gene>
<reference evidence="1 2" key="2">
    <citation type="journal article" date="2022" name="Mol. Ecol. Resour.">
        <title>The genomes of chicory, endive, great burdock and yacon provide insights into Asteraceae paleo-polyploidization history and plant inulin production.</title>
        <authorList>
            <person name="Fan W."/>
            <person name="Wang S."/>
            <person name="Wang H."/>
            <person name="Wang A."/>
            <person name="Jiang F."/>
            <person name="Liu H."/>
            <person name="Zhao H."/>
            <person name="Xu D."/>
            <person name="Zhang Y."/>
        </authorList>
    </citation>
    <scope>NUCLEOTIDE SEQUENCE [LARGE SCALE GENOMIC DNA]</scope>
    <source>
        <strain evidence="2">cv. Yunnan</strain>
        <tissue evidence="1">Leaves</tissue>
    </source>
</reference>
<organism evidence="1 2">
    <name type="scientific">Smallanthus sonchifolius</name>
    <dbReference type="NCBI Taxonomy" id="185202"/>
    <lineage>
        <taxon>Eukaryota</taxon>
        <taxon>Viridiplantae</taxon>
        <taxon>Streptophyta</taxon>
        <taxon>Embryophyta</taxon>
        <taxon>Tracheophyta</taxon>
        <taxon>Spermatophyta</taxon>
        <taxon>Magnoliopsida</taxon>
        <taxon>eudicotyledons</taxon>
        <taxon>Gunneridae</taxon>
        <taxon>Pentapetalae</taxon>
        <taxon>asterids</taxon>
        <taxon>campanulids</taxon>
        <taxon>Asterales</taxon>
        <taxon>Asteraceae</taxon>
        <taxon>Asteroideae</taxon>
        <taxon>Heliantheae alliance</taxon>
        <taxon>Millerieae</taxon>
        <taxon>Smallanthus</taxon>
    </lineage>
</organism>
<keyword evidence="2" id="KW-1185">Reference proteome</keyword>
<protein>
    <submittedName>
        <fullName evidence="1">Uncharacterized protein</fullName>
    </submittedName>
</protein>
<comment type="caution">
    <text evidence="1">The sequence shown here is derived from an EMBL/GenBank/DDBJ whole genome shotgun (WGS) entry which is preliminary data.</text>
</comment>
<proteinExistence type="predicted"/>
<sequence length="347" mass="39210">MVVELVRNHVRAYLNRWYRSASRHPLLVFMIVVLILTYRTFPVLFSLLVYASPVIASTLVLLGTLLFYGHANAPEIQKEEKSHNHDIQSLVFRGMGNTEIDDHKSRSSIDSCVSRGNKKLTQDSKSELSIRKPGLVNRGDGSRRSSFDPLGHMDDDHKGWESGSDVVGSSSPSASVVDVFPMLDELHPLLDSGEIGNETDDDDGHEDIEVKDDDDEEEEESVMNMGRLELELERNQRLESLIARQKAIKNMRMQAEKNMVYMSPDIHFIDTHVSTSRNNPFDLPNIMPRRKSIDLSYDLLGGKPDRPRPNFQSDSVAFGPRTEEDSGDSDDEEVGLAERLKAWLTGW</sequence>
<evidence type="ECO:0000313" key="2">
    <source>
        <dbReference type="Proteomes" id="UP001056120"/>
    </source>
</evidence>
<name>A0ACB9IF25_9ASTR</name>
<dbReference type="Proteomes" id="UP001056120">
    <property type="component" value="Linkage Group LG08"/>
</dbReference>
<reference evidence="2" key="1">
    <citation type="journal article" date="2022" name="Mol. Ecol. Resour.">
        <title>The genomes of chicory, endive, great burdock and yacon provide insights into Asteraceae palaeo-polyploidization history and plant inulin production.</title>
        <authorList>
            <person name="Fan W."/>
            <person name="Wang S."/>
            <person name="Wang H."/>
            <person name="Wang A."/>
            <person name="Jiang F."/>
            <person name="Liu H."/>
            <person name="Zhao H."/>
            <person name="Xu D."/>
            <person name="Zhang Y."/>
        </authorList>
    </citation>
    <scope>NUCLEOTIDE SEQUENCE [LARGE SCALE GENOMIC DNA]</scope>
    <source>
        <strain evidence="2">cv. Yunnan</strain>
    </source>
</reference>
<accession>A0ACB9IF25</accession>
<evidence type="ECO:0000313" key="1">
    <source>
        <dbReference type="EMBL" id="KAI3806609.1"/>
    </source>
</evidence>